<feature type="region of interest" description="Disordered" evidence="8">
    <location>
        <begin position="1570"/>
        <end position="1936"/>
    </location>
</feature>
<dbReference type="GO" id="GO:0004222">
    <property type="term" value="F:metalloendopeptidase activity"/>
    <property type="evidence" value="ECO:0007669"/>
    <property type="project" value="InterPro"/>
</dbReference>
<evidence type="ECO:0000256" key="4">
    <source>
        <dbReference type="ARBA" id="ARBA00022723"/>
    </source>
</evidence>
<feature type="region of interest" description="Disordered" evidence="8">
    <location>
        <begin position="194"/>
        <end position="601"/>
    </location>
</feature>
<feature type="compositionally biased region" description="Basic and acidic residues" evidence="8">
    <location>
        <begin position="923"/>
        <end position="934"/>
    </location>
</feature>
<evidence type="ECO:0000256" key="6">
    <source>
        <dbReference type="ARBA" id="ARBA00022833"/>
    </source>
</evidence>
<feature type="compositionally biased region" description="Basic and acidic residues" evidence="8">
    <location>
        <begin position="739"/>
        <end position="762"/>
    </location>
</feature>
<feature type="compositionally biased region" description="Basic residues" evidence="8">
    <location>
        <begin position="1502"/>
        <end position="1517"/>
    </location>
</feature>
<feature type="compositionally biased region" description="Basic residues" evidence="8">
    <location>
        <begin position="1175"/>
        <end position="1189"/>
    </location>
</feature>
<dbReference type="InterPro" id="IPR000718">
    <property type="entry name" value="Peptidase_M13"/>
</dbReference>
<feature type="domain" description="Peptidase M13 N-terminal" evidence="10">
    <location>
        <begin position="2053"/>
        <end position="2408"/>
    </location>
</feature>
<feature type="compositionally biased region" description="Basic and acidic residues" evidence="8">
    <location>
        <begin position="799"/>
        <end position="817"/>
    </location>
</feature>
<feature type="compositionally biased region" description="Low complexity" evidence="8">
    <location>
        <begin position="13"/>
        <end position="24"/>
    </location>
</feature>
<feature type="compositionally biased region" description="Basic and acidic residues" evidence="8">
    <location>
        <begin position="528"/>
        <end position="543"/>
    </location>
</feature>
<feature type="compositionally biased region" description="Basic and acidic residues" evidence="8">
    <location>
        <begin position="832"/>
        <end position="851"/>
    </location>
</feature>
<dbReference type="PANTHER" id="PTHR11733:SF241">
    <property type="entry name" value="GH26575P-RELATED"/>
    <property type="match status" value="1"/>
</dbReference>
<feature type="compositionally biased region" description="Basic residues" evidence="8">
    <location>
        <begin position="1773"/>
        <end position="1783"/>
    </location>
</feature>
<feature type="compositionally biased region" description="Polar residues" evidence="8">
    <location>
        <begin position="1853"/>
        <end position="1871"/>
    </location>
</feature>
<feature type="region of interest" description="Disordered" evidence="8">
    <location>
        <begin position="1498"/>
        <end position="1525"/>
    </location>
</feature>
<feature type="compositionally biased region" description="Polar residues" evidence="8">
    <location>
        <begin position="1609"/>
        <end position="1619"/>
    </location>
</feature>
<dbReference type="InterPro" id="IPR008753">
    <property type="entry name" value="Peptidase_M13_N"/>
</dbReference>
<feature type="compositionally biased region" description="Basic and acidic residues" evidence="8">
    <location>
        <begin position="207"/>
        <end position="219"/>
    </location>
</feature>
<feature type="compositionally biased region" description="Basic residues" evidence="8">
    <location>
        <begin position="1016"/>
        <end position="1026"/>
    </location>
</feature>
<feature type="compositionally biased region" description="Basic and acidic residues" evidence="8">
    <location>
        <begin position="1002"/>
        <end position="1015"/>
    </location>
</feature>
<sequence length="2689" mass="294381">MDANDAQLGHGSTAQAAPTPVAAPRWMSRSTGFAIGAAAGDSSTAADKRPLGAAPASTARTAPPPNALLPRGTPLSKAAPKRTIDIVIEVPKDVGKAIQDRSTARRRHGELSPGAPPGQPGLITPFAKHPEVAHTSVDVGDLSVSATVDCSVPRRRRESSLLRSISTTVDAMLGRIYRKAQHAPPLGDEEAAVGVAGRQTGSGSHEVSVEVHLSSEMRPGRPPPLASEPVTLTDEGKSRKKGRRQKTAAKSLRLRKRLPKDQLMFPMKRKPGAGNLRSRPGKWKRKLLKKDHGGKGSEKEPETKRTRRLSEGSPEEKTLASPAEEEEVERRRRPSVAKADKTVSPEEIAETKRQRRPSMVSKEDRSASRVEDTEAKGRRRHSDARADDQTVSPEETAELKRSRRPSLVSPEDKDVSSVQKADAKRQRRPSMVSKDKAASRVKDKKAKRGRRPSRVKPEGKDTSAVEEAEAKGKRRPSVASTEDKTASPEEKAATKRRRRPSRASAEDKAASSAEETGAKSRRRSSRVSPEDKEASVGEDTEAKRGRRPSTVSKKDKTGSREAKHRRPASKVKPDKDASVVQKAEARSSKRPSMESQEHMTASVEEVALKLNEVLFSHSDAEIAEKPLQWPRRSLLKQRASAADLGEVEALELTPSGGAKIQAEDSTSPESPEKRTEQIAEPVATDVDTRPHKKRSTSKHIAKRKPSLLPEAKRDFSAEGTGTERDGQSSDVVPSPNATKNERERESEPLRKTKITKELETGHAKKGPKTKTAKKSEKKGKKSPLPGKDQKSTEFLASEMRTETSEKGSKAKKAAEKKSGKKKKSEITGEDADSQKRHSDKNHGKMSSEKKKPAQSRRKSVTDGSVTETSTTHSRVKAAPVSKREGAKTGKRTKSQPGKKSSLPRKEASQKHGEDASGLSPITSDEKDADTKDLGGKLGAEVADEKATNDPGYEDALQGKAMDQLDAEAGLGELSPNEGLTQGSATQSKKGSFEKGVVQAELPGRREDEAPPEKGKSAKKRQKSGKGKKLDKPAGKSEGTASYRKKPAKRKPEGKLGEDSQVTRAGSERALPPTGIASPEEESWLASMDHRQKKLESFGALSNKKGKAKKKADIRRKDSLAVPRLLELKEKARAKKLHEMPLNESLAQDDGDDTAKGTEPSVVTDTGERLYLGKSGGRKVRQKRDGRRKSMAAGGTAEMGAWPPGSQEAAAFASEATSKPTRDIPGQFVGRYSKTGADAFGPDTGGDMNAGDEYGPEPPPWYRPPHPPGYTAGQPPAMWLAGPQGQGVPLPPDADRRMPRRIRRKRSVKPRRDSYAAGETASPNFSRIKLNPKGPEVETERPWSPAMPPPELTQRLEGVSPEGSEPEKTDTGPQVGSQVSRRPSLASPAQPSEAAIKRRPSLATGKSERRKSLGERRGSVIASLLSNVASRITGSRRSSQAALSPHETSEVTSGRAPPTQKGDRLADSKSKKSRRPTLKPPPGDFTVEEMLLQIEQRNLEKKAVRKKRKRGVRKKKGAVKKEADTQTSLPFVEPDIPDVMLEGGDRRPCNFFFAVGLNRAVRGAMSSDDSLISQAKRPRLSSFPSTDDPARGHISSMAVSPPGEADEVETSPTGNTTVDNTARVEGSQKPVRTPSASPAFGWTAKLDKPSGGLAGDTIGDTLPFEEQYFTHTEQEAYSAEYPPPDVKTKDKLGISTQGTTSRRAEPKDRHKGRRKGKNNERIQGGLSVIREVNTGERTQRPRQGPEISKEFEAQRRQVHRAAEHQQKESLSQRSRSRRAKNRASRSRESGSRSDQASQGRNLSSESRLSGDDMSTTEITGYDSRMSEKSARKRRKSGKRRSEKTSGKRQRSRGSHSSNQRSDLSSISETSQRVLEPRSTSSMSESVSPSHHKRHASSRERRRRTKKRRSGGRASRERRKARRGRRTRSPVNGTSRRQAVVTVTSAYRRTEDSSHAQGIMWCSLLFLAASLIALLVLGSSVIYFALKTSPAPRVQHTRTKAKTPTFPQPLLVKVAVGASTPFRPVSGGVSYCDTDFCSREAHYIASVLQSDDRSCDDFYEYACSKWLRQRSMEAGEGELVLSQSTILEDSLAFQLLAFISNATEPDVRTAANLYSACVLSNGSVLTAEVEAVVRTMFHSWEIGQWPRTSAEGVSDLSVWQFAAELARDLDLATLFQVTVGADPDGTDAALLELDAAQPLLNAADEGFDQLVKSAVGETVARIGVSGALDSDDFAERLVNVSAALHSASIPSEAEENVTVLRGEDLGVGVRHFVDTLLVNVRGTVSSRTLKVAVKSPKYVQADLENTLLSVSALDTLNYMAFLVLVRVAPFLPDDLRSLRALFARNFNGRTVSGGDNRLCLWLVEHTFPGCFAKAWHRLLQQRGQEAVLRQWLSYLQSSFLAHVTDFPWMGNLSSMIIRYHFNGRVITLFDPFASGRSCAPVTSHGASGPPLAYYLNVSGHRTSWRLRGLLGNRRLLRQRGGGDVRSELRSVVTYDRPLRLVHVPAALFNLSVPTNTSFAFHLARVAVRFYRAMLQEAALTYEARHRLDELVDCFGRDMQGSPRSLRDAWTPPYDGRQSAGKVLLDQNMALLLALRTFQDVLRRRRSWESDYRFRDLPDKSAQQLFFVYFALDNCESTPAAFHRRSGVPAKVRVNLALRHTRQFSRAFGCSLADPMALSAADSCDVLRRNVK</sequence>
<evidence type="ECO:0000256" key="2">
    <source>
        <dbReference type="ARBA" id="ARBA00007357"/>
    </source>
</evidence>
<keyword evidence="12" id="KW-1185">Reference proteome</keyword>
<keyword evidence="3" id="KW-0645">Protease</keyword>
<accession>A0A9J6GB00</accession>
<feature type="compositionally biased region" description="Basic residues" evidence="8">
    <location>
        <begin position="1888"/>
        <end position="1926"/>
    </location>
</feature>
<feature type="compositionally biased region" description="Basic residues" evidence="8">
    <location>
        <begin position="763"/>
        <end position="781"/>
    </location>
</feature>
<feature type="compositionally biased region" description="Polar residues" evidence="8">
    <location>
        <begin position="1370"/>
        <end position="1380"/>
    </location>
</feature>
<evidence type="ECO:0000313" key="12">
    <source>
        <dbReference type="Proteomes" id="UP000821853"/>
    </source>
</evidence>
<evidence type="ECO:0000256" key="8">
    <source>
        <dbReference type="SAM" id="MobiDB-lite"/>
    </source>
</evidence>
<feature type="compositionally biased region" description="Polar residues" evidence="8">
    <location>
        <begin position="1423"/>
        <end position="1441"/>
    </location>
</feature>
<feature type="region of interest" description="Disordered" evidence="8">
    <location>
        <begin position="1"/>
        <end position="25"/>
    </location>
</feature>
<feature type="compositionally biased region" description="Low complexity" evidence="8">
    <location>
        <begin position="1877"/>
        <end position="1887"/>
    </location>
</feature>
<protein>
    <submittedName>
        <fullName evidence="11">Uncharacterized protein</fullName>
    </submittedName>
</protein>
<feature type="compositionally biased region" description="Basic residues" evidence="8">
    <location>
        <begin position="442"/>
        <end position="454"/>
    </location>
</feature>
<feature type="compositionally biased region" description="Basic and acidic residues" evidence="8">
    <location>
        <begin position="1405"/>
        <end position="1417"/>
    </location>
</feature>
<dbReference type="Gene3D" id="1.10.1380.10">
    <property type="entry name" value="Neutral endopeptidase , domain2"/>
    <property type="match status" value="1"/>
</dbReference>
<feature type="compositionally biased region" description="Basic and acidic residues" evidence="8">
    <location>
        <begin position="903"/>
        <end position="914"/>
    </location>
</feature>
<dbReference type="GO" id="GO:0046872">
    <property type="term" value="F:metal ion binding"/>
    <property type="evidence" value="ECO:0007669"/>
    <property type="project" value="UniProtKB-KW"/>
</dbReference>
<organism evidence="11 12">
    <name type="scientific">Haemaphysalis longicornis</name>
    <name type="common">Bush tick</name>
    <dbReference type="NCBI Taxonomy" id="44386"/>
    <lineage>
        <taxon>Eukaryota</taxon>
        <taxon>Metazoa</taxon>
        <taxon>Ecdysozoa</taxon>
        <taxon>Arthropoda</taxon>
        <taxon>Chelicerata</taxon>
        <taxon>Arachnida</taxon>
        <taxon>Acari</taxon>
        <taxon>Parasitiformes</taxon>
        <taxon>Ixodida</taxon>
        <taxon>Ixodoidea</taxon>
        <taxon>Ixodidae</taxon>
        <taxon>Haemaphysalinae</taxon>
        <taxon>Haemaphysalis</taxon>
    </lineage>
</organism>
<feature type="compositionally biased region" description="Basic residues" evidence="8">
    <location>
        <begin position="1103"/>
        <end position="1113"/>
    </location>
</feature>
<comment type="caution">
    <text evidence="11">The sequence shown here is derived from an EMBL/GenBank/DDBJ whole genome shotgun (WGS) entry which is preliminary data.</text>
</comment>
<feature type="compositionally biased region" description="Polar residues" evidence="8">
    <location>
        <begin position="977"/>
        <end position="989"/>
    </location>
</feature>
<evidence type="ECO:0000256" key="1">
    <source>
        <dbReference type="ARBA" id="ARBA00001947"/>
    </source>
</evidence>
<feature type="compositionally biased region" description="Basic residues" evidence="8">
    <location>
        <begin position="1297"/>
        <end position="1308"/>
    </location>
</feature>
<feature type="compositionally biased region" description="Basic and acidic residues" evidence="8">
    <location>
        <begin position="710"/>
        <end position="727"/>
    </location>
</feature>
<evidence type="ECO:0000256" key="3">
    <source>
        <dbReference type="ARBA" id="ARBA00022670"/>
    </source>
</evidence>
<keyword evidence="5" id="KW-0378">Hydrolase</keyword>
<feature type="compositionally biased region" description="Basic residues" evidence="8">
    <location>
        <begin position="238"/>
        <end position="258"/>
    </location>
</feature>
<feature type="compositionally biased region" description="Polar residues" evidence="8">
    <location>
        <begin position="861"/>
        <end position="872"/>
    </location>
</feature>
<dbReference type="InterPro" id="IPR024079">
    <property type="entry name" value="MetalloPept_cat_dom_sf"/>
</dbReference>
<feature type="compositionally biased region" description="Basic and acidic residues" evidence="8">
    <location>
        <begin position="455"/>
        <end position="471"/>
    </location>
</feature>
<feature type="compositionally biased region" description="Basic and acidic residues" evidence="8">
    <location>
        <begin position="361"/>
        <end position="376"/>
    </location>
</feature>
<feature type="compositionally biased region" description="Basic residues" evidence="8">
    <location>
        <begin position="1829"/>
        <end position="1852"/>
    </location>
</feature>
<feature type="region of interest" description="Disordered" evidence="8">
    <location>
        <begin position="97"/>
        <end position="126"/>
    </location>
</feature>
<dbReference type="InterPro" id="IPR018497">
    <property type="entry name" value="Peptidase_M13_C"/>
</dbReference>
<feature type="compositionally biased region" description="Basic residues" evidence="8">
    <location>
        <begin position="279"/>
        <end position="289"/>
    </location>
</feature>
<dbReference type="PROSITE" id="PS51885">
    <property type="entry name" value="NEPRILYSIN"/>
    <property type="match status" value="1"/>
</dbReference>
<feature type="region of interest" description="Disordered" evidence="8">
    <location>
        <begin position="39"/>
        <end position="81"/>
    </location>
</feature>
<feature type="compositionally biased region" description="Basic and acidic residues" evidence="8">
    <location>
        <begin position="290"/>
        <end position="318"/>
    </location>
</feature>
<feature type="compositionally biased region" description="Polar residues" evidence="8">
    <location>
        <begin position="1793"/>
        <end position="1817"/>
    </location>
</feature>
<feature type="domain" description="Peptidase M13 C-terminal" evidence="9">
    <location>
        <begin position="2586"/>
        <end position="2680"/>
    </location>
</feature>
<feature type="compositionally biased region" description="Polar residues" evidence="8">
    <location>
        <begin position="728"/>
        <end position="738"/>
    </location>
</feature>
<feature type="compositionally biased region" description="Basic and acidic residues" evidence="8">
    <location>
        <begin position="481"/>
        <end position="493"/>
    </location>
</feature>
<dbReference type="Gene3D" id="3.40.390.10">
    <property type="entry name" value="Collagenase (Catalytic Domain)"/>
    <property type="match status" value="2"/>
</dbReference>
<dbReference type="SUPFAM" id="SSF55486">
    <property type="entry name" value="Metalloproteases ('zincins'), catalytic domain"/>
    <property type="match status" value="2"/>
</dbReference>
<feature type="compositionally biased region" description="Basic and acidic residues" evidence="8">
    <location>
        <begin position="571"/>
        <end position="597"/>
    </location>
</feature>
<dbReference type="GO" id="GO:0005886">
    <property type="term" value="C:plasma membrane"/>
    <property type="evidence" value="ECO:0007669"/>
    <property type="project" value="TreeGrafter"/>
</dbReference>
<dbReference type="Pfam" id="PF01431">
    <property type="entry name" value="Peptidase_M13"/>
    <property type="match status" value="1"/>
</dbReference>
<keyword evidence="7" id="KW-0482">Metalloprotease</keyword>
<feature type="region of interest" description="Disordered" evidence="8">
    <location>
        <begin position="1134"/>
        <end position="1485"/>
    </location>
</feature>
<evidence type="ECO:0000256" key="5">
    <source>
        <dbReference type="ARBA" id="ARBA00022801"/>
    </source>
</evidence>
<feature type="region of interest" description="Disordered" evidence="8">
    <location>
        <begin position="646"/>
        <end position="1115"/>
    </location>
</feature>
<dbReference type="GO" id="GO:0016485">
    <property type="term" value="P:protein processing"/>
    <property type="evidence" value="ECO:0007669"/>
    <property type="project" value="TreeGrafter"/>
</dbReference>
<feature type="compositionally biased region" description="Basic and acidic residues" evidence="8">
    <location>
        <begin position="338"/>
        <end position="352"/>
    </location>
</feature>
<dbReference type="InterPro" id="IPR042089">
    <property type="entry name" value="Peptidase_M13_dom_2"/>
</dbReference>
<dbReference type="PANTHER" id="PTHR11733">
    <property type="entry name" value="ZINC METALLOPROTEASE FAMILY M13 NEPRILYSIN-RELATED"/>
    <property type="match status" value="1"/>
</dbReference>
<dbReference type="VEuPathDB" id="VectorBase:HLOH_059513"/>
<dbReference type="Pfam" id="PF05649">
    <property type="entry name" value="Peptidase_M13_N"/>
    <property type="match status" value="1"/>
</dbReference>
<reference evidence="11 12" key="1">
    <citation type="journal article" date="2020" name="Cell">
        <title>Large-Scale Comparative Analyses of Tick Genomes Elucidate Their Genetic Diversity and Vector Capacities.</title>
        <authorList>
            <consortium name="Tick Genome and Microbiome Consortium (TIGMIC)"/>
            <person name="Jia N."/>
            <person name="Wang J."/>
            <person name="Shi W."/>
            <person name="Du L."/>
            <person name="Sun Y."/>
            <person name="Zhan W."/>
            <person name="Jiang J.F."/>
            <person name="Wang Q."/>
            <person name="Zhang B."/>
            <person name="Ji P."/>
            <person name="Bell-Sakyi L."/>
            <person name="Cui X.M."/>
            <person name="Yuan T.T."/>
            <person name="Jiang B.G."/>
            <person name="Yang W.F."/>
            <person name="Lam T.T."/>
            <person name="Chang Q.C."/>
            <person name="Ding S.J."/>
            <person name="Wang X.J."/>
            <person name="Zhu J.G."/>
            <person name="Ruan X.D."/>
            <person name="Zhao L."/>
            <person name="Wei J.T."/>
            <person name="Ye R.Z."/>
            <person name="Que T.C."/>
            <person name="Du C.H."/>
            <person name="Zhou Y.H."/>
            <person name="Cheng J.X."/>
            <person name="Dai P.F."/>
            <person name="Guo W.B."/>
            <person name="Han X.H."/>
            <person name="Huang E.J."/>
            <person name="Li L.F."/>
            <person name="Wei W."/>
            <person name="Gao Y.C."/>
            <person name="Liu J.Z."/>
            <person name="Shao H.Z."/>
            <person name="Wang X."/>
            <person name="Wang C.C."/>
            <person name="Yang T.C."/>
            <person name="Huo Q.B."/>
            <person name="Li W."/>
            <person name="Chen H.Y."/>
            <person name="Chen S.E."/>
            <person name="Zhou L.G."/>
            <person name="Ni X.B."/>
            <person name="Tian J.H."/>
            <person name="Sheng Y."/>
            <person name="Liu T."/>
            <person name="Pan Y.S."/>
            <person name="Xia L.Y."/>
            <person name="Li J."/>
            <person name="Zhao F."/>
            <person name="Cao W.C."/>
        </authorList>
    </citation>
    <scope>NUCLEOTIDE SEQUENCE [LARGE SCALE GENOMIC DNA]</scope>
    <source>
        <strain evidence="11">HaeL-2018</strain>
    </source>
</reference>
<keyword evidence="4" id="KW-0479">Metal-binding</keyword>
<comment type="similarity">
    <text evidence="2">Belongs to the peptidase M13 family.</text>
</comment>
<feature type="compositionally biased region" description="Basic residues" evidence="8">
    <location>
        <begin position="690"/>
        <end position="705"/>
    </location>
</feature>
<dbReference type="OMA" id="RCGYQSK"/>
<evidence type="ECO:0000256" key="7">
    <source>
        <dbReference type="ARBA" id="ARBA00023049"/>
    </source>
</evidence>
<feature type="compositionally biased region" description="Basic and acidic residues" evidence="8">
    <location>
        <begin position="1460"/>
        <end position="1469"/>
    </location>
</feature>
<gene>
    <name evidence="11" type="ORF">HPB48_019113</name>
</gene>
<evidence type="ECO:0000259" key="10">
    <source>
        <dbReference type="Pfam" id="PF05649"/>
    </source>
</evidence>
<feature type="compositionally biased region" description="Basic and acidic residues" evidence="8">
    <location>
        <begin position="552"/>
        <end position="561"/>
    </location>
</feature>
<evidence type="ECO:0000313" key="11">
    <source>
        <dbReference type="EMBL" id="KAH9372594.1"/>
    </source>
</evidence>
<proteinExistence type="inferred from homology"/>
<comment type="cofactor">
    <cofactor evidence="1">
        <name>Zn(2+)</name>
        <dbReference type="ChEBI" id="CHEBI:29105"/>
    </cofactor>
</comment>
<dbReference type="Proteomes" id="UP000821853">
    <property type="component" value="Chromosome 4"/>
</dbReference>
<feature type="compositionally biased region" description="Basic and acidic residues" evidence="8">
    <location>
        <begin position="1746"/>
        <end position="1766"/>
    </location>
</feature>
<evidence type="ECO:0000259" key="9">
    <source>
        <dbReference type="Pfam" id="PF01431"/>
    </source>
</evidence>
<dbReference type="EMBL" id="JABSTR010000006">
    <property type="protein sequence ID" value="KAH9372594.1"/>
    <property type="molecule type" value="Genomic_DNA"/>
</dbReference>
<name>A0A9J6GB00_HAELO</name>
<keyword evidence="6" id="KW-0862">Zinc</keyword>
<feature type="compositionally biased region" description="Pro residues" evidence="8">
    <location>
        <begin position="1255"/>
        <end position="1267"/>
    </location>
</feature>